<organism evidence="6 7">
    <name type="scientific">Haloferax larsenii</name>
    <dbReference type="NCBI Taxonomy" id="302484"/>
    <lineage>
        <taxon>Archaea</taxon>
        <taxon>Methanobacteriati</taxon>
        <taxon>Methanobacteriota</taxon>
        <taxon>Stenosarchaea group</taxon>
        <taxon>Halobacteria</taxon>
        <taxon>Halobacteriales</taxon>
        <taxon>Haloferacaceae</taxon>
        <taxon>Haloferax</taxon>
    </lineage>
</organism>
<keyword evidence="7" id="KW-1185">Reference proteome</keyword>
<dbReference type="SUPFAM" id="SSF56349">
    <property type="entry name" value="DNA breaking-rejoining enzymes"/>
    <property type="match status" value="1"/>
</dbReference>
<dbReference type="PROSITE" id="PS51900">
    <property type="entry name" value="CB"/>
    <property type="match status" value="1"/>
</dbReference>
<dbReference type="EMBL" id="CP078063">
    <property type="protein sequence ID" value="UVE50771.1"/>
    <property type="molecule type" value="Genomic_DNA"/>
</dbReference>
<evidence type="ECO:0000256" key="1">
    <source>
        <dbReference type="ARBA" id="ARBA00023125"/>
    </source>
</evidence>
<evidence type="ECO:0000259" key="4">
    <source>
        <dbReference type="PROSITE" id="PS51898"/>
    </source>
</evidence>
<proteinExistence type="predicted"/>
<dbReference type="Gene3D" id="1.10.150.130">
    <property type="match status" value="1"/>
</dbReference>
<dbReference type="Gene3D" id="1.10.443.10">
    <property type="entry name" value="Intergrase catalytic core"/>
    <property type="match status" value="1"/>
</dbReference>
<dbReference type="Proteomes" id="UP001058330">
    <property type="component" value="Chromosome"/>
</dbReference>
<evidence type="ECO:0000259" key="5">
    <source>
        <dbReference type="PROSITE" id="PS51900"/>
    </source>
</evidence>
<feature type="domain" description="Tyr recombinase" evidence="4">
    <location>
        <begin position="118"/>
        <end position="335"/>
    </location>
</feature>
<sequence>MTERRRDPGALKPREAASRYLRRRRADSTDASVDSWKYRLRLFVQWAEGVGIETVSQFRGYDLDEYFELRSAAVAPATLEGEMWTLRKFFEYLEQLEAVDDGIAQSVRIPDIDDEDRTDDTQLEAPDAIALLQFYRQSDVHRASRNHVFLELAWYTGARQGGIRALDLRDLFLDEDYIEFRHRPETDTPLKNKRNGERPVAIPTEVSEVIREYVDGKRYDVHDEHQRQPLLASMDGRPKTNTIRMWSYLATLPCLHGPCPHGRDSDTCEMTKFAHASKCPSSRSPHKIRTGSITWQLDSGLPPEIVAERVNAGIDVIKKHYDAATAFERMERRRRQYIDHLEIDQ</sequence>
<name>A0ABY5REK0_HALLR</name>
<dbReference type="InterPro" id="IPR002104">
    <property type="entry name" value="Integrase_catalytic"/>
</dbReference>
<dbReference type="PROSITE" id="PS51898">
    <property type="entry name" value="TYR_RECOMBINASE"/>
    <property type="match status" value="1"/>
</dbReference>
<dbReference type="CDD" id="cd00397">
    <property type="entry name" value="DNA_BRE_C"/>
    <property type="match status" value="1"/>
</dbReference>
<evidence type="ECO:0000256" key="2">
    <source>
        <dbReference type="ARBA" id="ARBA00023172"/>
    </source>
</evidence>
<dbReference type="RefSeq" id="WP_258302769.1">
    <property type="nucleotide sequence ID" value="NZ_CP078063.1"/>
</dbReference>
<keyword evidence="1 3" id="KW-0238">DNA-binding</keyword>
<reference evidence="6" key="1">
    <citation type="submission" date="2021-07" db="EMBL/GenBank/DDBJ databases">
        <title>Studies on halocins as antimicrobial molecules from haloarchaea.</title>
        <authorList>
            <person name="Kumar S."/>
            <person name="Khare S.K."/>
        </authorList>
    </citation>
    <scope>NUCLEOTIDE SEQUENCE</scope>
    <source>
        <strain evidence="6">NCIM 5678</strain>
    </source>
</reference>
<dbReference type="InterPro" id="IPR011010">
    <property type="entry name" value="DNA_brk_join_enz"/>
</dbReference>
<evidence type="ECO:0000313" key="6">
    <source>
        <dbReference type="EMBL" id="UVE50771.1"/>
    </source>
</evidence>
<evidence type="ECO:0000313" key="7">
    <source>
        <dbReference type="Proteomes" id="UP001058330"/>
    </source>
</evidence>
<dbReference type="InterPro" id="IPR010998">
    <property type="entry name" value="Integrase_recombinase_N"/>
</dbReference>
<accession>A0ABY5REK0</accession>
<keyword evidence="2" id="KW-0233">DNA recombination</keyword>
<gene>
    <name evidence="6" type="ORF">KU306_02450</name>
</gene>
<dbReference type="InterPro" id="IPR013762">
    <property type="entry name" value="Integrase-like_cat_sf"/>
</dbReference>
<feature type="domain" description="Core-binding (CB)" evidence="5">
    <location>
        <begin position="11"/>
        <end position="94"/>
    </location>
</feature>
<dbReference type="InterPro" id="IPR044068">
    <property type="entry name" value="CB"/>
</dbReference>
<dbReference type="GeneID" id="74527719"/>
<evidence type="ECO:0000256" key="3">
    <source>
        <dbReference type="PROSITE-ProRule" id="PRU01248"/>
    </source>
</evidence>
<protein>
    <submittedName>
        <fullName evidence="6">Site-specific integrase</fullName>
    </submittedName>
</protein>